<proteinExistence type="predicted"/>
<keyword evidence="1" id="KW-1133">Transmembrane helix</keyword>
<feature type="transmembrane region" description="Helical" evidence="1">
    <location>
        <begin position="53"/>
        <end position="77"/>
    </location>
</feature>
<dbReference type="EMBL" id="LCLA01000016">
    <property type="protein sequence ID" value="KKU10251.1"/>
    <property type="molecule type" value="Genomic_DNA"/>
</dbReference>
<organism evidence="2 3">
    <name type="scientific">Candidatus Woesebacteria bacterium GW2011_GWB1_45_5</name>
    <dbReference type="NCBI Taxonomy" id="1618581"/>
    <lineage>
        <taxon>Bacteria</taxon>
        <taxon>Candidatus Woeseibacteriota</taxon>
    </lineage>
</organism>
<reference evidence="2 3" key="1">
    <citation type="journal article" date="2015" name="Nature">
        <title>rRNA introns, odd ribosomes, and small enigmatic genomes across a large radiation of phyla.</title>
        <authorList>
            <person name="Brown C.T."/>
            <person name="Hug L.A."/>
            <person name="Thomas B.C."/>
            <person name="Sharon I."/>
            <person name="Castelle C.J."/>
            <person name="Singh A."/>
            <person name="Wilkins M.J."/>
            <person name="Williams K.H."/>
            <person name="Banfield J.F."/>
        </authorList>
    </citation>
    <scope>NUCLEOTIDE SEQUENCE [LARGE SCALE GENOMIC DNA]</scope>
</reference>
<dbReference type="Proteomes" id="UP000034329">
    <property type="component" value="Unassembled WGS sequence"/>
</dbReference>
<accession>A0A0G1MPI2</accession>
<gene>
    <name evidence="2" type="ORF">UX13_C0016G0008</name>
</gene>
<comment type="caution">
    <text evidence="2">The sequence shown here is derived from an EMBL/GenBank/DDBJ whole genome shotgun (WGS) entry which is preliminary data.</text>
</comment>
<sequence length="95" mass="10119">MKNWFVYIGGVFMPLGDATALGCIGLLFVMPIAMVFGLANLAGKSAPLEDRQVVAAVAFFATGVSLILLAVFAAFGFCILDPELCTNIQHYIKGF</sequence>
<keyword evidence="1" id="KW-0812">Transmembrane</keyword>
<dbReference type="AlphaFoldDB" id="A0A0G1MPI2"/>
<keyword evidence="1" id="KW-0472">Membrane</keyword>
<evidence type="ECO:0000313" key="2">
    <source>
        <dbReference type="EMBL" id="KKU10251.1"/>
    </source>
</evidence>
<feature type="transmembrane region" description="Helical" evidence="1">
    <location>
        <begin position="18"/>
        <end position="41"/>
    </location>
</feature>
<evidence type="ECO:0000313" key="3">
    <source>
        <dbReference type="Proteomes" id="UP000034329"/>
    </source>
</evidence>
<name>A0A0G1MPI2_9BACT</name>
<protein>
    <submittedName>
        <fullName evidence="2">Uncharacterized protein</fullName>
    </submittedName>
</protein>
<evidence type="ECO:0000256" key="1">
    <source>
        <dbReference type="SAM" id="Phobius"/>
    </source>
</evidence>